<reference evidence="4 5" key="1">
    <citation type="journal article" date="2023" name="bioRxiv">
        <title>High-quality genome assemblies of four members of thePodospora anserinaspecies complex.</title>
        <authorList>
            <person name="Ament-Velasquez S.L."/>
            <person name="Vogan A.A."/>
            <person name="Wallerman O."/>
            <person name="Hartmann F."/>
            <person name="Gautier V."/>
            <person name="Silar P."/>
            <person name="Giraud T."/>
            <person name="Johannesson H."/>
        </authorList>
    </citation>
    <scope>NUCLEOTIDE SEQUENCE [LARGE SCALE GENOMIC DNA]</scope>
    <source>
        <strain evidence="4 5">CBS 124.78</strain>
    </source>
</reference>
<accession>A0ABR0IEY9</accession>
<dbReference type="Pfam" id="PF14613">
    <property type="entry name" value="HAM1_C"/>
    <property type="match status" value="1"/>
</dbReference>
<dbReference type="Proteomes" id="UP001323617">
    <property type="component" value="Unassembled WGS sequence"/>
</dbReference>
<evidence type="ECO:0000259" key="3">
    <source>
        <dbReference type="Pfam" id="PF19343"/>
    </source>
</evidence>
<dbReference type="EMBL" id="JAFFHC010000002">
    <property type="protein sequence ID" value="KAK4678973.1"/>
    <property type="molecule type" value="Genomic_DNA"/>
</dbReference>
<dbReference type="GeneID" id="87964573"/>
<feature type="domain" description="HAM1-like C-terminal" evidence="2">
    <location>
        <begin position="595"/>
        <end position="655"/>
    </location>
</feature>
<organism evidence="4 5">
    <name type="scientific">Podospora pseudoanserina</name>
    <dbReference type="NCBI Taxonomy" id="2609844"/>
    <lineage>
        <taxon>Eukaryota</taxon>
        <taxon>Fungi</taxon>
        <taxon>Dikarya</taxon>
        <taxon>Ascomycota</taxon>
        <taxon>Pezizomycotina</taxon>
        <taxon>Sordariomycetes</taxon>
        <taxon>Sordariomycetidae</taxon>
        <taxon>Sordariales</taxon>
        <taxon>Podosporaceae</taxon>
        <taxon>Podospora</taxon>
    </lineage>
</organism>
<feature type="domain" description="HAM1-like N-terminal" evidence="3">
    <location>
        <begin position="214"/>
        <end position="578"/>
    </location>
</feature>
<dbReference type="Pfam" id="PF19343">
    <property type="entry name" value="HAM1_N"/>
    <property type="match status" value="2"/>
</dbReference>
<evidence type="ECO:0000313" key="4">
    <source>
        <dbReference type="EMBL" id="KAK4678973.1"/>
    </source>
</evidence>
<evidence type="ECO:0000313" key="5">
    <source>
        <dbReference type="Proteomes" id="UP001323617"/>
    </source>
</evidence>
<comment type="caution">
    <text evidence="4">The sequence shown here is derived from an EMBL/GenBank/DDBJ whole genome shotgun (WGS) entry which is preliminary data.</text>
</comment>
<name>A0ABR0IEY9_9PEZI</name>
<feature type="domain" description="HAM1-like N-terminal" evidence="3">
    <location>
        <begin position="26"/>
        <end position="207"/>
    </location>
</feature>
<protein>
    <recommendedName>
        <fullName evidence="6">Bactericidal permeability-increasing protein</fullName>
    </recommendedName>
</protein>
<dbReference type="InterPro" id="IPR027842">
    <property type="entry name" value="HAM1-like_C"/>
</dbReference>
<dbReference type="PANTHER" id="PTHR31138:SF4">
    <property type="entry name" value="DUF5923 DOMAIN-CONTAINING PROTEIN"/>
    <property type="match status" value="1"/>
</dbReference>
<proteinExistence type="predicted"/>
<dbReference type="PANTHER" id="PTHR31138">
    <property type="entry name" value="CHROMOSOME 19, WHOLE GENOME SHOTGUN SEQUENCE"/>
    <property type="match status" value="1"/>
</dbReference>
<dbReference type="RefSeq" id="XP_062802443.1">
    <property type="nucleotide sequence ID" value="XM_062943708.1"/>
</dbReference>
<evidence type="ECO:0000256" key="1">
    <source>
        <dbReference type="SAM" id="MobiDB-lite"/>
    </source>
</evidence>
<evidence type="ECO:0008006" key="6">
    <source>
        <dbReference type="Google" id="ProtNLM"/>
    </source>
</evidence>
<evidence type="ECO:0000259" key="2">
    <source>
        <dbReference type="Pfam" id="PF14613"/>
    </source>
</evidence>
<dbReference type="InterPro" id="IPR017943">
    <property type="entry name" value="Bactericidal_perm-incr_a/b_dom"/>
</dbReference>
<sequence length="743" mass="84628">MLSSCFGSGRRLSDEHEPLLPQYDDTTSLQRQLHQKLHTYQMLRALSKGFMPSNEQTIVKLRTLLAADILNPDLDTTELSDSGQALVHYSKQFVHQLIELLQHKNSNDQIQDFIWYLTRARVSVDMEHIAEQAAKAKAKADTAAAYKSLQTVGSLLLTNSDFRLFLTDLNLVAREVFKDTAFALSEASKEAGKSLEPSSQEQESLKAPGKDAQTPPSKEDLLNQASEITQVLTGSTSTVVEGAENSIISKLQGDEKDTMLFRLKQAVLKLRKRRDYSDSVSTLSLLLKRYAMVYSRIARDTLEAADQDVDRNPETDRALKNFWLFIRSFGDAEEWEELERRFRDLMDHGQNDPDFEDLIQQLGNALQEMFTDAAFFDHAEERFQALRVRSRQLVSGSSLRDDIDGLLAQVQSTFQLVIRDKDVANLIKTATTIGKILSPKHQYANTDLLTDSINVFVPLLIQSISYIPIPRLEISTPQLDLLLENLILEPGITVNHSSFFPYKLRVETFNDLEIRKARFRTTSAIKSLMRIRIDGLSIKAEEVGFWLRAHTGLLRLVDEGIASFELDERGLDIQLDVEVGRDRLEKILSLRGVRVRIHKLNWTLRRSRFSFLAWLMKPLLKPLIRKTIEMQIASAIKDSLHFANRELLFARERLRATRIADPDDLRTFFKAVLARLTPPDDPDLYARVGVGEPGQGVFEGVYAPGSIVKLWKEEAQQAPQRIRENERDGWRNDVFDVHARLLG</sequence>
<keyword evidence="5" id="KW-1185">Reference proteome</keyword>
<dbReference type="Gene3D" id="3.15.10.10">
    <property type="entry name" value="Bactericidal permeability-increasing protein, domain 1"/>
    <property type="match status" value="1"/>
</dbReference>
<feature type="region of interest" description="Disordered" evidence="1">
    <location>
        <begin position="189"/>
        <end position="218"/>
    </location>
</feature>
<gene>
    <name evidence="4" type="ORF">QC764_200110</name>
</gene>
<dbReference type="InterPro" id="IPR045967">
    <property type="entry name" value="HAM1-like_N"/>
</dbReference>
<dbReference type="SUPFAM" id="SSF55394">
    <property type="entry name" value="Bactericidal permeability-increasing protein, BPI"/>
    <property type="match status" value="1"/>
</dbReference>